<evidence type="ECO:0008006" key="2">
    <source>
        <dbReference type="Google" id="ProtNLM"/>
    </source>
</evidence>
<evidence type="ECO:0000313" key="1">
    <source>
        <dbReference type="EMBL" id="DAE29442.1"/>
    </source>
</evidence>
<name>A0A8S5RE83_9VIRU</name>
<reference evidence="1" key="1">
    <citation type="journal article" date="2021" name="Proc. Natl. Acad. Sci. U.S.A.">
        <title>A Catalog of Tens of Thousands of Viruses from Human Metagenomes Reveals Hidden Associations with Chronic Diseases.</title>
        <authorList>
            <person name="Tisza M.J."/>
            <person name="Buck C.B."/>
        </authorList>
    </citation>
    <scope>NUCLEOTIDE SEQUENCE</scope>
    <source>
        <strain evidence="1">Ctd0M1</strain>
    </source>
</reference>
<sequence length="138" mass="16085">MVVYAKDRKETATQYIITAQNLQEKVLRYMMNEKRVPKKWRYLLAHAAIKKVCELVDNVIASNKTYPSNEDKLKLRKDYLDKAVVNCYQLGNHLQLMIRVIDTVDANSLKEISSLLLDEIELLRKTHKNSHIVGQQEV</sequence>
<proteinExistence type="predicted"/>
<organism evidence="1">
    <name type="scientific">virus sp. ctd0M1</name>
    <dbReference type="NCBI Taxonomy" id="2827993"/>
    <lineage>
        <taxon>Viruses</taxon>
    </lineage>
</organism>
<protein>
    <recommendedName>
        <fullName evidence="2">Four helix bundle protein</fullName>
    </recommendedName>
</protein>
<accession>A0A8S5RE83</accession>
<dbReference type="EMBL" id="BK059094">
    <property type="protein sequence ID" value="DAE29442.1"/>
    <property type="molecule type" value="Genomic_DNA"/>
</dbReference>